<organism evidence="2 3">
    <name type="scientific">Terasakiella brassicae</name>
    <dbReference type="NCBI Taxonomy" id="1634917"/>
    <lineage>
        <taxon>Bacteria</taxon>
        <taxon>Pseudomonadati</taxon>
        <taxon>Pseudomonadota</taxon>
        <taxon>Alphaproteobacteria</taxon>
        <taxon>Rhodospirillales</taxon>
        <taxon>Terasakiellaceae</taxon>
        <taxon>Terasakiella</taxon>
    </lineage>
</organism>
<dbReference type="AlphaFoldDB" id="A0A917BXG6"/>
<keyword evidence="1" id="KW-0812">Transmembrane</keyword>
<proteinExistence type="predicted"/>
<dbReference type="Proteomes" id="UP000632498">
    <property type="component" value="Unassembled WGS sequence"/>
</dbReference>
<name>A0A917BXG6_9PROT</name>
<evidence type="ECO:0000256" key="1">
    <source>
        <dbReference type="SAM" id="Phobius"/>
    </source>
</evidence>
<reference evidence="2" key="1">
    <citation type="journal article" date="2014" name="Int. J. Syst. Evol. Microbiol.">
        <title>Complete genome sequence of Corynebacterium casei LMG S-19264T (=DSM 44701T), isolated from a smear-ripened cheese.</title>
        <authorList>
            <consortium name="US DOE Joint Genome Institute (JGI-PGF)"/>
            <person name="Walter F."/>
            <person name="Albersmeier A."/>
            <person name="Kalinowski J."/>
            <person name="Ruckert C."/>
        </authorList>
    </citation>
    <scope>NUCLEOTIDE SEQUENCE</scope>
    <source>
        <strain evidence="2">CGMCC 1.15254</strain>
    </source>
</reference>
<keyword evidence="1" id="KW-0472">Membrane</keyword>
<feature type="transmembrane region" description="Helical" evidence="1">
    <location>
        <begin position="12"/>
        <end position="29"/>
    </location>
</feature>
<gene>
    <name evidence="2" type="ORF">GCM10011332_12000</name>
</gene>
<protein>
    <submittedName>
        <fullName evidence="2">Uncharacterized protein</fullName>
    </submittedName>
</protein>
<comment type="caution">
    <text evidence="2">The sequence shown here is derived from an EMBL/GenBank/DDBJ whole genome shotgun (WGS) entry which is preliminary data.</text>
</comment>
<keyword evidence="3" id="KW-1185">Reference proteome</keyword>
<keyword evidence="1" id="KW-1133">Transmembrane helix</keyword>
<evidence type="ECO:0000313" key="2">
    <source>
        <dbReference type="EMBL" id="GGF59945.1"/>
    </source>
</evidence>
<reference evidence="2" key="2">
    <citation type="submission" date="2020-09" db="EMBL/GenBank/DDBJ databases">
        <authorList>
            <person name="Sun Q."/>
            <person name="Zhou Y."/>
        </authorList>
    </citation>
    <scope>NUCLEOTIDE SEQUENCE</scope>
    <source>
        <strain evidence="2">CGMCC 1.15254</strain>
    </source>
</reference>
<evidence type="ECO:0000313" key="3">
    <source>
        <dbReference type="Proteomes" id="UP000632498"/>
    </source>
</evidence>
<dbReference type="EMBL" id="BMHV01000007">
    <property type="protein sequence ID" value="GGF59945.1"/>
    <property type="molecule type" value="Genomic_DNA"/>
</dbReference>
<accession>A0A917BXG6</accession>
<sequence length="72" mass="8650">MFTKGCPLYLTYWYYLFDVGPFPFTFFDYDFMLHSSNRNEEIMPIDEGILIRWEDDGKAERGYEPKIVAHVI</sequence>